<proteinExistence type="predicted"/>
<comment type="caution">
    <text evidence="1">The sequence shown here is derived from an EMBL/GenBank/DDBJ whole genome shotgun (WGS) entry which is preliminary data.</text>
</comment>
<dbReference type="AlphaFoldDB" id="A0A6H9UQ03"/>
<dbReference type="Proteomes" id="UP000442707">
    <property type="component" value="Unassembled WGS sequence"/>
</dbReference>
<evidence type="ECO:0000313" key="2">
    <source>
        <dbReference type="Proteomes" id="UP000442707"/>
    </source>
</evidence>
<evidence type="ECO:0000313" key="1">
    <source>
        <dbReference type="EMBL" id="KAB1140385.1"/>
    </source>
</evidence>
<dbReference type="RefSeq" id="WP_150957217.1">
    <property type="nucleotide sequence ID" value="NZ_VZRB01000042.1"/>
</dbReference>
<accession>A0A6H9UQ03</accession>
<organism evidence="1 2">
    <name type="scientific">Streptomyces luteolifulvus</name>
    <dbReference type="NCBI Taxonomy" id="2615112"/>
    <lineage>
        <taxon>Bacteria</taxon>
        <taxon>Bacillati</taxon>
        <taxon>Actinomycetota</taxon>
        <taxon>Actinomycetes</taxon>
        <taxon>Kitasatosporales</taxon>
        <taxon>Streptomycetaceae</taxon>
        <taxon>Streptomyces</taxon>
    </lineage>
</organism>
<dbReference type="EMBL" id="VZRB01000042">
    <property type="protein sequence ID" value="KAB1140385.1"/>
    <property type="molecule type" value="Genomic_DNA"/>
</dbReference>
<keyword evidence="1" id="KW-0489">Methyltransferase</keyword>
<protein>
    <submittedName>
        <fullName evidence="1">Class I SAM-dependent methyltransferase</fullName>
    </submittedName>
</protein>
<name>A0A6H9UQ03_9ACTN</name>
<dbReference type="GO" id="GO:0008168">
    <property type="term" value="F:methyltransferase activity"/>
    <property type="evidence" value="ECO:0007669"/>
    <property type="project" value="UniProtKB-KW"/>
</dbReference>
<keyword evidence="2" id="KW-1185">Reference proteome</keyword>
<dbReference type="GO" id="GO:0032259">
    <property type="term" value="P:methylation"/>
    <property type="evidence" value="ECO:0007669"/>
    <property type="project" value="UniProtKB-KW"/>
</dbReference>
<reference evidence="1 2" key="1">
    <citation type="submission" date="2019-09" db="EMBL/GenBank/DDBJ databases">
        <title>Screening of Novel Bioactive Compounds from Soil-Associated.</title>
        <authorList>
            <person name="Zhao S."/>
        </authorList>
    </citation>
    <scope>NUCLEOTIDE SEQUENCE [LARGE SCALE GENOMIC DNA]</scope>
    <source>
        <strain evidence="1 2">HIT-DPA4</strain>
    </source>
</reference>
<keyword evidence="1" id="KW-0808">Transferase</keyword>
<gene>
    <name evidence="1" type="ORF">F7R91_36315</name>
</gene>
<sequence length="268" mass="30632">MKRHEFLRGLHKASANRNYLEIGVNDGRSLTLSRVPSIAIDPAFKVVTEIRCDVHLAKATSDDFFARSNPLGHLKGGRHPLRNLRRGRSPLGHWRRTTLDLSFIDGMHLFEYALRDFINIEKHSDWASVIVFDDMLPRNVDEAARDRHTGAWTGDVYKLIEILHRYRPDLETILVDTHPTGQLVVFGADPTNTVLKDKYDEIIAEYEVPDPQKVPETVLERASAIQPETLLGAGFWAPLVRSRNRGTKRSRGWEPLRRSLKQLSDVSR</sequence>